<comment type="subcellular location">
    <subcellularLocation>
        <location evidence="1">Membrane</location>
        <topology evidence="1">Single-pass membrane protein</topology>
    </subcellularLocation>
</comment>
<keyword evidence="12" id="KW-1185">Reference proteome</keyword>
<feature type="domain" description="WSC" evidence="10">
    <location>
        <begin position="23"/>
        <end position="110"/>
    </location>
</feature>
<feature type="transmembrane region" description="Helical" evidence="8">
    <location>
        <begin position="288"/>
        <end position="311"/>
    </location>
</feature>
<dbReference type="PANTHER" id="PTHR24269:SF16">
    <property type="entry name" value="PROTEIN SLG1"/>
    <property type="match status" value="1"/>
</dbReference>
<feature type="region of interest" description="Disordered" evidence="7">
    <location>
        <begin position="108"/>
        <end position="242"/>
    </location>
</feature>
<gene>
    <name evidence="11" type="ORF">K431DRAFT_298369</name>
</gene>
<feature type="signal peptide" evidence="9">
    <location>
        <begin position="1"/>
        <end position="23"/>
    </location>
</feature>
<proteinExistence type="predicted"/>
<feature type="region of interest" description="Disordered" evidence="7">
    <location>
        <begin position="388"/>
        <end position="466"/>
    </location>
</feature>
<evidence type="ECO:0000256" key="4">
    <source>
        <dbReference type="ARBA" id="ARBA00022989"/>
    </source>
</evidence>
<dbReference type="InterPro" id="IPR002889">
    <property type="entry name" value="WSC_carb-bd"/>
</dbReference>
<name>A0A9P4Q1R2_9PEZI</name>
<feature type="region of interest" description="Disordered" evidence="7">
    <location>
        <begin position="321"/>
        <end position="376"/>
    </location>
</feature>
<evidence type="ECO:0000256" key="7">
    <source>
        <dbReference type="SAM" id="MobiDB-lite"/>
    </source>
</evidence>
<dbReference type="AlphaFoldDB" id="A0A9P4Q1R2"/>
<evidence type="ECO:0000256" key="6">
    <source>
        <dbReference type="ARBA" id="ARBA00023180"/>
    </source>
</evidence>
<dbReference type="Proteomes" id="UP000799441">
    <property type="component" value="Unassembled WGS sequence"/>
</dbReference>
<feature type="compositionally biased region" description="Low complexity" evidence="7">
    <location>
        <begin position="121"/>
        <end position="137"/>
    </location>
</feature>
<evidence type="ECO:0000259" key="10">
    <source>
        <dbReference type="PROSITE" id="PS51212"/>
    </source>
</evidence>
<dbReference type="GO" id="GO:0005886">
    <property type="term" value="C:plasma membrane"/>
    <property type="evidence" value="ECO:0007669"/>
    <property type="project" value="TreeGrafter"/>
</dbReference>
<dbReference type="Pfam" id="PF01822">
    <property type="entry name" value="WSC"/>
    <property type="match status" value="1"/>
</dbReference>
<evidence type="ECO:0000313" key="12">
    <source>
        <dbReference type="Proteomes" id="UP000799441"/>
    </source>
</evidence>
<evidence type="ECO:0000256" key="1">
    <source>
        <dbReference type="ARBA" id="ARBA00004167"/>
    </source>
</evidence>
<evidence type="ECO:0000256" key="8">
    <source>
        <dbReference type="SAM" id="Phobius"/>
    </source>
</evidence>
<dbReference type="CDD" id="cd12087">
    <property type="entry name" value="TM_EGFR-like"/>
    <property type="match status" value="1"/>
</dbReference>
<feature type="compositionally biased region" description="Polar residues" evidence="7">
    <location>
        <begin position="427"/>
        <end position="437"/>
    </location>
</feature>
<dbReference type="SMART" id="SM00321">
    <property type="entry name" value="WSC"/>
    <property type="match status" value="1"/>
</dbReference>
<keyword evidence="2 8" id="KW-0812">Transmembrane</keyword>
<dbReference type="PROSITE" id="PS51212">
    <property type="entry name" value="WSC"/>
    <property type="match status" value="1"/>
</dbReference>
<feature type="compositionally biased region" description="Low complexity" evidence="7">
    <location>
        <begin position="163"/>
        <end position="229"/>
    </location>
</feature>
<accession>A0A9P4Q1R2</accession>
<reference evidence="11" key="1">
    <citation type="journal article" date="2020" name="Stud. Mycol.">
        <title>101 Dothideomycetes genomes: a test case for predicting lifestyles and emergence of pathogens.</title>
        <authorList>
            <person name="Haridas S."/>
            <person name="Albert R."/>
            <person name="Binder M."/>
            <person name="Bloem J."/>
            <person name="Labutti K."/>
            <person name="Salamov A."/>
            <person name="Andreopoulos B."/>
            <person name="Baker S."/>
            <person name="Barry K."/>
            <person name="Bills G."/>
            <person name="Bluhm B."/>
            <person name="Cannon C."/>
            <person name="Castanera R."/>
            <person name="Culley D."/>
            <person name="Daum C."/>
            <person name="Ezra D."/>
            <person name="Gonzalez J."/>
            <person name="Henrissat B."/>
            <person name="Kuo A."/>
            <person name="Liang C."/>
            <person name="Lipzen A."/>
            <person name="Lutzoni F."/>
            <person name="Magnuson J."/>
            <person name="Mondo S."/>
            <person name="Nolan M."/>
            <person name="Ohm R."/>
            <person name="Pangilinan J."/>
            <person name="Park H.-J."/>
            <person name="Ramirez L."/>
            <person name="Alfaro M."/>
            <person name="Sun H."/>
            <person name="Tritt A."/>
            <person name="Yoshinaga Y."/>
            <person name="Zwiers L.-H."/>
            <person name="Turgeon B."/>
            <person name="Goodwin S."/>
            <person name="Spatafora J."/>
            <person name="Crous P."/>
            <person name="Grigoriev I."/>
        </authorList>
    </citation>
    <scope>NUCLEOTIDE SEQUENCE</scope>
    <source>
        <strain evidence="11">CBS 116435</strain>
    </source>
</reference>
<dbReference type="OrthoDB" id="2537459at2759"/>
<keyword evidence="6" id="KW-0325">Glycoprotein</keyword>
<evidence type="ECO:0000256" key="3">
    <source>
        <dbReference type="ARBA" id="ARBA00022729"/>
    </source>
</evidence>
<feature type="chain" id="PRO_5040161013" description="WSC domain-containing protein" evidence="9">
    <location>
        <begin position="24"/>
        <end position="466"/>
    </location>
</feature>
<evidence type="ECO:0000256" key="9">
    <source>
        <dbReference type="SAM" id="SignalP"/>
    </source>
</evidence>
<keyword evidence="3 9" id="KW-0732">Signal</keyword>
<evidence type="ECO:0000256" key="2">
    <source>
        <dbReference type="ARBA" id="ARBA00022692"/>
    </source>
</evidence>
<evidence type="ECO:0000313" key="11">
    <source>
        <dbReference type="EMBL" id="KAF2716771.1"/>
    </source>
</evidence>
<dbReference type="InterPro" id="IPR051836">
    <property type="entry name" value="Kremen_rcpt"/>
</dbReference>
<evidence type="ECO:0000256" key="5">
    <source>
        <dbReference type="ARBA" id="ARBA00023136"/>
    </source>
</evidence>
<dbReference type="PANTHER" id="PTHR24269">
    <property type="entry name" value="KREMEN PROTEIN"/>
    <property type="match status" value="1"/>
</dbReference>
<feature type="compositionally biased region" description="Polar residues" evidence="7">
    <location>
        <begin position="149"/>
        <end position="162"/>
    </location>
</feature>
<keyword evidence="4 8" id="KW-1133">Transmembrane helix</keyword>
<keyword evidence="5 8" id="KW-0472">Membrane</keyword>
<sequence>MPIPRPSVLSSLALLAIAKGAASLEQLYCSNQNTGASSQEDSDIYQSNGLCYKNCASQYAFAIVQWQGCWCSNYIPAQQEDASECDQQCPGYPDDLCGSQDKGLYGYIKLPNEPSGTAGASSSQPSSTSSQPSTSTSQPPPSPTSSSSEVPETSYASQIATETITQSQSTSVGVSSSTPITSSTTSTTPSSTPSTSPTSISTSTSTSTSAPVPIPAATSSSSSSTTPPSSSAPPPEPSASTASPVTSIIIITSSGAVVTQTVTSTPWMAPSPDANQMPIQRKGLSGGAIAGVVIGVLAALAAILVGAFFLWRRKRQNDNNAAAAAATGQGAGARRSPQRNTSVLSKTGLLTRSGTTKRDMRENTWDEPLYVNTGTGNTSRQSAFYAAGAGVSPSSPLDSRSEGSGRRNSRPLVYDQRLNPSALWANQDANGSRISMQDNHDFSRPLAVTNPDPRASFDSRLSTGGR</sequence>
<organism evidence="11 12">
    <name type="scientific">Polychaeton citri CBS 116435</name>
    <dbReference type="NCBI Taxonomy" id="1314669"/>
    <lineage>
        <taxon>Eukaryota</taxon>
        <taxon>Fungi</taxon>
        <taxon>Dikarya</taxon>
        <taxon>Ascomycota</taxon>
        <taxon>Pezizomycotina</taxon>
        <taxon>Dothideomycetes</taxon>
        <taxon>Dothideomycetidae</taxon>
        <taxon>Capnodiales</taxon>
        <taxon>Capnodiaceae</taxon>
        <taxon>Polychaeton</taxon>
    </lineage>
</organism>
<comment type="caution">
    <text evidence="11">The sequence shown here is derived from an EMBL/GenBank/DDBJ whole genome shotgun (WGS) entry which is preliminary data.</text>
</comment>
<protein>
    <recommendedName>
        <fullName evidence="10">WSC domain-containing protein</fullName>
    </recommendedName>
</protein>
<dbReference type="EMBL" id="MU003862">
    <property type="protein sequence ID" value="KAF2716771.1"/>
    <property type="molecule type" value="Genomic_DNA"/>
</dbReference>
<feature type="compositionally biased region" description="Polar residues" evidence="7">
    <location>
        <begin position="338"/>
        <end position="354"/>
    </location>
</feature>